<organism evidence="1 2">
    <name type="scientific">Sinosporangium siamense</name>
    <dbReference type="NCBI Taxonomy" id="1367973"/>
    <lineage>
        <taxon>Bacteria</taxon>
        <taxon>Bacillati</taxon>
        <taxon>Actinomycetota</taxon>
        <taxon>Actinomycetes</taxon>
        <taxon>Streptosporangiales</taxon>
        <taxon>Streptosporangiaceae</taxon>
        <taxon>Sinosporangium</taxon>
    </lineage>
</organism>
<accession>A0A919RSM0</accession>
<sequence>MMGYPLRHRLSFAPLGGGLARRGQDREFAQLARLQEARTATTPPPAESGTSGGAMGYTVALAALHGLGLVGEGTDAVARGLLGELLAEGGIAVQVAMTQTDAARLLGTREKPKVEGWEVFANRQELLTHLQVEIVRRRGQRDGGAAAEDLPWLFAITSPGDTAEALHKVVDGGAEDLIMGIVLGEWPYGITCTVDADGHITNLAGAGAPSWVGRRLPTLTTAELTWLVL</sequence>
<keyword evidence="2" id="KW-1185">Reference proteome</keyword>
<dbReference type="Proteomes" id="UP000606172">
    <property type="component" value="Unassembled WGS sequence"/>
</dbReference>
<proteinExistence type="predicted"/>
<evidence type="ECO:0000313" key="1">
    <source>
        <dbReference type="EMBL" id="GII97539.1"/>
    </source>
</evidence>
<reference evidence="1" key="1">
    <citation type="submission" date="2021-01" db="EMBL/GenBank/DDBJ databases">
        <title>Whole genome shotgun sequence of Sinosporangium siamense NBRC 109515.</title>
        <authorList>
            <person name="Komaki H."/>
            <person name="Tamura T."/>
        </authorList>
    </citation>
    <scope>NUCLEOTIDE SEQUENCE</scope>
    <source>
        <strain evidence="1">NBRC 109515</strain>
    </source>
</reference>
<dbReference type="EMBL" id="BOOW01000062">
    <property type="protein sequence ID" value="GII97539.1"/>
    <property type="molecule type" value="Genomic_DNA"/>
</dbReference>
<protein>
    <submittedName>
        <fullName evidence="1">Uncharacterized protein</fullName>
    </submittedName>
</protein>
<comment type="caution">
    <text evidence="1">The sequence shown here is derived from an EMBL/GenBank/DDBJ whole genome shotgun (WGS) entry which is preliminary data.</text>
</comment>
<dbReference type="AlphaFoldDB" id="A0A919RSM0"/>
<evidence type="ECO:0000313" key="2">
    <source>
        <dbReference type="Proteomes" id="UP000606172"/>
    </source>
</evidence>
<name>A0A919RSM0_9ACTN</name>
<gene>
    <name evidence="1" type="ORF">Ssi02_77700</name>
</gene>